<name>A0A0N4ZAA3_PARTI</name>
<dbReference type="STRING" id="131310.A0A0N4ZAA3"/>
<reference evidence="3" key="1">
    <citation type="submission" date="2017-02" db="UniProtKB">
        <authorList>
            <consortium name="WormBaseParasite"/>
        </authorList>
    </citation>
    <scope>IDENTIFICATION</scope>
</reference>
<organism evidence="2 3">
    <name type="scientific">Parastrongyloides trichosuri</name>
    <name type="common">Possum-specific nematode worm</name>
    <dbReference type="NCBI Taxonomy" id="131310"/>
    <lineage>
        <taxon>Eukaryota</taxon>
        <taxon>Metazoa</taxon>
        <taxon>Ecdysozoa</taxon>
        <taxon>Nematoda</taxon>
        <taxon>Chromadorea</taxon>
        <taxon>Rhabditida</taxon>
        <taxon>Tylenchina</taxon>
        <taxon>Panagrolaimomorpha</taxon>
        <taxon>Strongyloidoidea</taxon>
        <taxon>Strongyloididae</taxon>
        <taxon>Parastrongyloides</taxon>
    </lineage>
</organism>
<proteinExistence type="predicted"/>
<dbReference type="Pfam" id="PF12762">
    <property type="entry name" value="DDE_Tnp_IS1595"/>
    <property type="match status" value="1"/>
</dbReference>
<dbReference type="WBParaSite" id="PTRK_0000433600.1">
    <property type="protein sequence ID" value="PTRK_0000433600.1"/>
    <property type="gene ID" value="PTRK_0000433600"/>
</dbReference>
<dbReference type="SMART" id="SM01126">
    <property type="entry name" value="DDE_Tnp_IS1595"/>
    <property type="match status" value="1"/>
</dbReference>
<evidence type="ECO:0000313" key="2">
    <source>
        <dbReference type="Proteomes" id="UP000038045"/>
    </source>
</evidence>
<protein>
    <submittedName>
        <fullName evidence="3">DDE_Tnp_IS1595 domain-containing protein</fullName>
    </submittedName>
</protein>
<dbReference type="AlphaFoldDB" id="A0A0N4ZAA3"/>
<keyword evidence="2" id="KW-1185">Reference proteome</keyword>
<dbReference type="NCBIfam" id="NF033547">
    <property type="entry name" value="transpos_IS1595"/>
    <property type="match status" value="1"/>
</dbReference>
<dbReference type="InterPro" id="IPR053164">
    <property type="entry name" value="IS1016-like_transposase"/>
</dbReference>
<dbReference type="PANTHER" id="PTHR47163">
    <property type="entry name" value="DDE_TNP_IS1595 DOMAIN-CONTAINING PROTEIN"/>
    <property type="match status" value="1"/>
</dbReference>
<feature type="domain" description="ISXO2-like transposase" evidence="1">
    <location>
        <begin position="132"/>
        <end position="274"/>
    </location>
</feature>
<dbReference type="PANTHER" id="PTHR47163:SF2">
    <property type="entry name" value="SI:DKEY-17M8.2"/>
    <property type="match status" value="1"/>
</dbReference>
<dbReference type="InterPro" id="IPR024445">
    <property type="entry name" value="Tnp_ISXO2-like"/>
</dbReference>
<dbReference type="Proteomes" id="UP000038045">
    <property type="component" value="Unplaced"/>
</dbReference>
<accession>A0A0N4ZAA3</accession>
<evidence type="ECO:0000313" key="3">
    <source>
        <dbReference type="WBParaSite" id="PTRK_0000433600.1"/>
    </source>
</evidence>
<evidence type="ECO:0000259" key="1">
    <source>
        <dbReference type="SMART" id="SM01126"/>
    </source>
</evidence>
<sequence>MKKYFSFLCLLNDLDTDYKTLEFAMDHGLIYSTQNCPNCCCLMKLTQRESINTAIWRCYRREFNKSISIRAGSFLENNKTSMKQFILYLYLWSNDSSSENIAKELKLCENTISTFNFKIRSILQEFRTPTNPIGGVNDIIEIDETVITKRKYNKGRLISTQWIVGSISRRTKKFFIVSVPNRNESTLIDIIKNHVLPNSTIYTDGWRGYRNLTLHGYSHKIVIHQENFVNPKDTSIHTQNIENLWSILKRFLRKKGTNRKEIMSYINEFAFKNNCGIDSFNILLEILSINK</sequence>